<dbReference type="AlphaFoldDB" id="A0A7W9QD61"/>
<dbReference type="GO" id="GO:0047980">
    <property type="term" value="F:hippurate hydrolase activity"/>
    <property type="evidence" value="ECO:0007669"/>
    <property type="project" value="UniProtKB-EC"/>
</dbReference>
<dbReference type="InterPro" id="IPR017439">
    <property type="entry name" value="Amidohydrolase"/>
</dbReference>
<name>A0A7W9QD61_9ACTN</name>
<dbReference type="GO" id="GO:0019877">
    <property type="term" value="P:diaminopimelate biosynthetic process"/>
    <property type="evidence" value="ECO:0007669"/>
    <property type="project" value="UniProtKB-ARBA"/>
</dbReference>
<gene>
    <name evidence="4" type="ORF">FHS42_005010</name>
</gene>
<feature type="region of interest" description="Disordered" evidence="2">
    <location>
        <begin position="1"/>
        <end position="55"/>
    </location>
</feature>
<keyword evidence="5" id="KW-1185">Reference proteome</keyword>
<dbReference type="Proteomes" id="UP000588098">
    <property type="component" value="Unassembled WGS sequence"/>
</dbReference>
<dbReference type="PANTHER" id="PTHR11014:SF63">
    <property type="entry name" value="METALLOPEPTIDASE, PUTATIVE (AFU_ORTHOLOGUE AFUA_6G09600)-RELATED"/>
    <property type="match status" value="1"/>
</dbReference>
<dbReference type="FunFam" id="3.30.70.360:FF:000001">
    <property type="entry name" value="N-acetyldiaminopimelate deacetylase"/>
    <property type="match status" value="1"/>
</dbReference>
<dbReference type="EC" id="3.5.1.32" evidence="4"/>
<accession>A0A7W9QD61</accession>
<dbReference type="SUPFAM" id="SSF55031">
    <property type="entry name" value="Bacterial exopeptidase dimerisation domain"/>
    <property type="match status" value="1"/>
</dbReference>
<feature type="domain" description="Peptidase M20 dimerisation" evidence="3">
    <location>
        <begin position="252"/>
        <end position="350"/>
    </location>
</feature>
<feature type="compositionally biased region" description="Polar residues" evidence="2">
    <location>
        <begin position="37"/>
        <end position="46"/>
    </location>
</feature>
<proteinExistence type="predicted"/>
<comment type="caution">
    <text evidence="4">The sequence shown here is derived from an EMBL/GenBank/DDBJ whole genome shotgun (WGS) entry which is preliminary data.</text>
</comment>
<dbReference type="EMBL" id="JACHJL010000013">
    <property type="protein sequence ID" value="MBB5937926.1"/>
    <property type="molecule type" value="Genomic_DNA"/>
</dbReference>
<sequence length="479" mass="49447">MSQRDPEPAPPMPLGNPDAPGGTKAPEAGPYDHSDTSTDTSINTGTDAGFSTEPRPRPAVLGVLAGLPAVLKPAVTFCLETHADPELSGSEVRTAARFANWLRQSGYAVTQGVGGHGVVGRLRTGPGPTVMFRAELDALPIAERTGLPYASETVTEDAQGRPVPVAHACGHDLHLAAVAGAAAVLARATDRWQGTVLVIGQPAEETLTGARAMLDDGLYDRFGRPDIVLAQHTAPLLSGMVAHAAAGPLMAGSITWEVVVHGRGGHAATPWLAVDPVVIAAATVLRLQTVISRETAPAEHVTLTVGSLHAGTSPNVVPEQAVLGITVRALTSQALERAARAVERIVRAECAASGGERAPELTVISRSPVTIPDPAATAAVRRAHQALFGPRLVIDYPATMATEDFPLFGADGVPTAYWMLGAIGPRQWAAAPGTGAAEKLAALPANHAPDFAPDIRTALPAGIRALIAASSEWLLPATK</sequence>
<dbReference type="RefSeq" id="WP_246495299.1">
    <property type="nucleotide sequence ID" value="NZ_JACHJL010000013.1"/>
</dbReference>
<keyword evidence="1 4" id="KW-0378">Hydrolase</keyword>
<dbReference type="Pfam" id="PF01546">
    <property type="entry name" value="Peptidase_M20"/>
    <property type="match status" value="1"/>
</dbReference>
<dbReference type="InterPro" id="IPR011650">
    <property type="entry name" value="Peptidase_M20_dimer"/>
</dbReference>
<dbReference type="Gene3D" id="3.40.630.10">
    <property type="entry name" value="Zn peptidases"/>
    <property type="match status" value="1"/>
</dbReference>
<evidence type="ECO:0000313" key="5">
    <source>
        <dbReference type="Proteomes" id="UP000588098"/>
    </source>
</evidence>
<dbReference type="SUPFAM" id="SSF53187">
    <property type="entry name" value="Zn-dependent exopeptidases"/>
    <property type="match status" value="1"/>
</dbReference>
<dbReference type="Gene3D" id="3.30.70.360">
    <property type="match status" value="1"/>
</dbReference>
<protein>
    <submittedName>
        <fullName evidence="4">Hippurate hydrolase</fullName>
        <ecNumber evidence="4">3.5.1.32</ecNumber>
    </submittedName>
</protein>
<evidence type="ECO:0000256" key="2">
    <source>
        <dbReference type="SAM" id="MobiDB-lite"/>
    </source>
</evidence>
<evidence type="ECO:0000313" key="4">
    <source>
        <dbReference type="EMBL" id="MBB5937926.1"/>
    </source>
</evidence>
<organism evidence="4 5">
    <name type="scientific">Streptomyces zagrosensis</name>
    <dbReference type="NCBI Taxonomy" id="1042984"/>
    <lineage>
        <taxon>Bacteria</taxon>
        <taxon>Bacillati</taxon>
        <taxon>Actinomycetota</taxon>
        <taxon>Actinomycetes</taxon>
        <taxon>Kitasatosporales</taxon>
        <taxon>Streptomycetaceae</taxon>
        <taxon>Streptomyces</taxon>
    </lineage>
</organism>
<evidence type="ECO:0000256" key="1">
    <source>
        <dbReference type="ARBA" id="ARBA00022801"/>
    </source>
</evidence>
<dbReference type="Pfam" id="PF07687">
    <property type="entry name" value="M20_dimer"/>
    <property type="match status" value="1"/>
</dbReference>
<dbReference type="InterPro" id="IPR002933">
    <property type="entry name" value="Peptidase_M20"/>
</dbReference>
<dbReference type="NCBIfam" id="TIGR01891">
    <property type="entry name" value="amidohydrolases"/>
    <property type="match status" value="1"/>
</dbReference>
<evidence type="ECO:0000259" key="3">
    <source>
        <dbReference type="Pfam" id="PF07687"/>
    </source>
</evidence>
<dbReference type="PANTHER" id="PTHR11014">
    <property type="entry name" value="PEPTIDASE M20 FAMILY MEMBER"/>
    <property type="match status" value="1"/>
</dbReference>
<dbReference type="InterPro" id="IPR036264">
    <property type="entry name" value="Bact_exopeptidase_dim_dom"/>
</dbReference>
<dbReference type="GO" id="GO:0050118">
    <property type="term" value="F:N-acetyldiaminopimelate deacetylase activity"/>
    <property type="evidence" value="ECO:0007669"/>
    <property type="project" value="UniProtKB-ARBA"/>
</dbReference>
<reference evidence="4 5" key="1">
    <citation type="submission" date="2020-08" db="EMBL/GenBank/DDBJ databases">
        <title>Genomic Encyclopedia of Type Strains, Phase III (KMG-III): the genomes of soil and plant-associated and newly described type strains.</title>
        <authorList>
            <person name="Whitman W."/>
        </authorList>
    </citation>
    <scope>NUCLEOTIDE SEQUENCE [LARGE SCALE GENOMIC DNA]</scope>
    <source>
        <strain evidence="4 5">CECT 8305</strain>
    </source>
</reference>